<feature type="transmembrane region" description="Helical" evidence="1">
    <location>
        <begin position="30"/>
        <end position="48"/>
    </location>
</feature>
<dbReference type="Proteomes" id="UP000249891">
    <property type="component" value="Unassembled WGS sequence"/>
</dbReference>
<evidence type="ECO:0000313" key="3">
    <source>
        <dbReference type="Proteomes" id="UP000249891"/>
    </source>
</evidence>
<proteinExistence type="predicted"/>
<keyword evidence="1" id="KW-1133">Transmembrane helix</keyword>
<sequence length="202" mass="23991">MCFFSLSYFITILNIAFYANNTILVKYSKYFIWFTIILLAIEAGWRLTHPVFVLEGTDKDYRDKEGMLFYAFKFSSIMFKDSNFVGTYGLVAFFYYYYLRRKKYVKSIIPLIILFVLILLTLSRSAILTVFLTIVLLYFLTIKIKLLHILLGVSFSMLLIFVVLPQIIEDESLLSKFTILELTWNYLQESSFLEFLFWGRVW</sequence>
<evidence type="ECO:0000256" key="1">
    <source>
        <dbReference type="SAM" id="Phobius"/>
    </source>
</evidence>
<evidence type="ECO:0008006" key="4">
    <source>
        <dbReference type="Google" id="ProtNLM"/>
    </source>
</evidence>
<name>A0A2X1H2E6_CAPOC</name>
<organism evidence="2 3">
    <name type="scientific">Capnocytophaga ochracea</name>
    <dbReference type="NCBI Taxonomy" id="1018"/>
    <lineage>
        <taxon>Bacteria</taxon>
        <taxon>Pseudomonadati</taxon>
        <taxon>Bacteroidota</taxon>
        <taxon>Flavobacteriia</taxon>
        <taxon>Flavobacteriales</taxon>
        <taxon>Flavobacteriaceae</taxon>
        <taxon>Capnocytophaga</taxon>
    </lineage>
</organism>
<reference evidence="2 3" key="1">
    <citation type="submission" date="2018-06" db="EMBL/GenBank/DDBJ databases">
        <authorList>
            <consortium name="Pathogen Informatics"/>
            <person name="Doyle S."/>
        </authorList>
    </citation>
    <scope>NUCLEOTIDE SEQUENCE [LARGE SCALE GENOMIC DNA]</scope>
    <source>
        <strain evidence="2 3">NCTC11546</strain>
    </source>
</reference>
<feature type="transmembrane region" description="Helical" evidence="1">
    <location>
        <begin position="6"/>
        <end position="23"/>
    </location>
</feature>
<feature type="transmembrane region" description="Helical" evidence="1">
    <location>
        <begin position="146"/>
        <end position="168"/>
    </location>
</feature>
<keyword evidence="1" id="KW-0812">Transmembrane</keyword>
<dbReference type="EMBL" id="UARG01000005">
    <property type="protein sequence ID" value="SPV25433.1"/>
    <property type="molecule type" value="Genomic_DNA"/>
</dbReference>
<feature type="transmembrane region" description="Helical" evidence="1">
    <location>
        <begin position="111"/>
        <end position="140"/>
    </location>
</feature>
<feature type="transmembrane region" description="Helical" evidence="1">
    <location>
        <begin position="82"/>
        <end position="99"/>
    </location>
</feature>
<protein>
    <recommendedName>
        <fullName evidence="4">Lipid A core - O-antigen ligase and related enzymes</fullName>
    </recommendedName>
</protein>
<accession>A0A2X1H2E6</accession>
<evidence type="ECO:0000313" key="2">
    <source>
        <dbReference type="EMBL" id="SPV25433.1"/>
    </source>
</evidence>
<gene>
    <name evidence="2" type="ORF">NCTC11546_00025</name>
</gene>
<keyword evidence="1" id="KW-0472">Membrane</keyword>
<dbReference type="AlphaFoldDB" id="A0A2X1H2E6"/>